<evidence type="ECO:0000256" key="2">
    <source>
        <dbReference type="ARBA" id="ARBA00007422"/>
    </source>
</evidence>
<feature type="active site" description="Electrophile" evidence="9">
    <location>
        <position position="92"/>
    </location>
</feature>
<reference evidence="11 12" key="1">
    <citation type="submission" date="2016-01" db="EMBL/GenBank/DDBJ databases">
        <authorList>
            <person name="Oliw E.H."/>
        </authorList>
    </citation>
    <scope>NUCLEOTIDE SEQUENCE [LARGE SCALE GENOMIC DNA]</scope>
    <source>
        <strain evidence="11 12">CMW7756A</strain>
    </source>
</reference>
<evidence type="ECO:0000256" key="6">
    <source>
        <dbReference type="ARBA" id="ARBA00022490"/>
    </source>
</evidence>
<dbReference type="FunFam" id="3.20.20.70:FF:000016">
    <property type="entry name" value="Triosephosphate isomerase"/>
    <property type="match status" value="1"/>
</dbReference>
<dbReference type="GO" id="GO:0006096">
    <property type="term" value="P:glycolytic process"/>
    <property type="evidence" value="ECO:0007669"/>
    <property type="project" value="UniProtKB-UniRule"/>
</dbReference>
<comment type="caution">
    <text evidence="11">The sequence shown here is derived from an EMBL/GenBank/DDBJ whole genome shotgun (WGS) entry which is preliminary data.</text>
</comment>
<accession>A0A133PRT9</accession>
<keyword evidence="6 9" id="KW-0963">Cytoplasm</keyword>
<evidence type="ECO:0000256" key="1">
    <source>
        <dbReference type="ARBA" id="ARBA00004680"/>
    </source>
</evidence>
<dbReference type="GO" id="GO:0019563">
    <property type="term" value="P:glycerol catabolic process"/>
    <property type="evidence" value="ECO:0007669"/>
    <property type="project" value="TreeGrafter"/>
</dbReference>
<dbReference type="NCBIfam" id="TIGR00419">
    <property type="entry name" value="tim"/>
    <property type="match status" value="1"/>
</dbReference>
<evidence type="ECO:0000256" key="7">
    <source>
        <dbReference type="ARBA" id="ARBA00023152"/>
    </source>
</evidence>
<organism evidence="11">
    <name type="scientific">Peptoniphilus harei</name>
    <dbReference type="NCBI Taxonomy" id="54005"/>
    <lineage>
        <taxon>Bacteria</taxon>
        <taxon>Bacillati</taxon>
        <taxon>Bacillota</taxon>
        <taxon>Tissierellia</taxon>
        <taxon>Tissierellales</taxon>
        <taxon>Peptoniphilaceae</taxon>
        <taxon>Peptoniphilus</taxon>
    </lineage>
</organism>
<dbReference type="GO" id="GO:0004807">
    <property type="term" value="F:triose-phosphate isomerase activity"/>
    <property type="evidence" value="ECO:0007669"/>
    <property type="project" value="UniProtKB-UniRule"/>
</dbReference>
<dbReference type="PROSITE" id="PS51440">
    <property type="entry name" value="TIM_2"/>
    <property type="match status" value="1"/>
</dbReference>
<dbReference type="PANTHER" id="PTHR21139">
    <property type="entry name" value="TRIOSEPHOSPHATE ISOMERASE"/>
    <property type="match status" value="1"/>
</dbReference>
<evidence type="ECO:0000256" key="4">
    <source>
        <dbReference type="ARBA" id="ARBA00019397"/>
    </source>
</evidence>
<proteinExistence type="inferred from homology"/>
<dbReference type="CDD" id="cd00311">
    <property type="entry name" value="TIM"/>
    <property type="match status" value="1"/>
</dbReference>
<dbReference type="SUPFAM" id="SSF51351">
    <property type="entry name" value="Triosephosphate isomerase (TIM)"/>
    <property type="match status" value="1"/>
</dbReference>
<dbReference type="InterPro" id="IPR000652">
    <property type="entry name" value="Triosephosphate_isomerase"/>
</dbReference>
<feature type="binding site" evidence="9">
    <location>
        <position position="168"/>
    </location>
    <ligand>
        <name>substrate</name>
    </ligand>
</feature>
<dbReference type="PANTHER" id="PTHR21139:SF42">
    <property type="entry name" value="TRIOSEPHOSPHATE ISOMERASE"/>
    <property type="match status" value="1"/>
</dbReference>
<feature type="active site" description="Proton acceptor" evidence="9">
    <location>
        <position position="162"/>
    </location>
</feature>
<comment type="subunit">
    <text evidence="9 10">Homodimer.</text>
</comment>
<feature type="binding site" evidence="9">
    <location>
        <begin position="9"/>
        <end position="11"/>
    </location>
    <ligand>
        <name>substrate</name>
    </ligand>
</feature>
<evidence type="ECO:0000256" key="3">
    <source>
        <dbReference type="ARBA" id="ARBA00011940"/>
    </source>
</evidence>
<comment type="similarity">
    <text evidence="2 9 10">Belongs to the triosephosphate isomerase family.</text>
</comment>
<sequence length="247" mass="27378">MRKKYICGNWKMNKTSSEALEFAKEINEFEFNKVDVLIAPSFVTLESLRKNLKDEIKVAGQNVSQFDDGAYTGEVSTTMLKDIGVEDVIIGHSERREKFLESDEIINAKVKKALEDGLSVILCLGESIEVKEEGREVDFVKEELLNSLDGVENIEKVTIAYEPIWAIGTGKTCSSEDAEKMCREIRNIIDEKYGEVSQKIRILYGGSVKPSNAGEILSKENIDGVLVGGASLKASDFIEIIKAGESL</sequence>
<keyword evidence="8 9" id="KW-0413">Isomerase</keyword>
<evidence type="ECO:0000256" key="5">
    <source>
        <dbReference type="ARBA" id="ARBA00022432"/>
    </source>
</evidence>
<dbReference type="GO" id="GO:0005829">
    <property type="term" value="C:cytosol"/>
    <property type="evidence" value="ECO:0007669"/>
    <property type="project" value="TreeGrafter"/>
</dbReference>
<comment type="pathway">
    <text evidence="9 10">Carbohydrate biosynthesis; gluconeogenesis.</text>
</comment>
<protein>
    <recommendedName>
        <fullName evidence="4 9">Triosephosphate isomerase</fullName>
        <shortName evidence="9">TIM</shortName>
        <shortName evidence="9">TPI</shortName>
        <ecNumber evidence="3 9">5.3.1.1</ecNumber>
    </recommendedName>
    <alternativeName>
        <fullName evidence="9">Triose-phosphate isomerase</fullName>
    </alternativeName>
</protein>
<dbReference type="PROSITE" id="PS00171">
    <property type="entry name" value="TIM_1"/>
    <property type="match status" value="1"/>
</dbReference>
<gene>
    <name evidence="9" type="primary">tpiA</name>
    <name evidence="11" type="ORF">HMPREF3229_00342</name>
</gene>
<evidence type="ECO:0000256" key="8">
    <source>
        <dbReference type="ARBA" id="ARBA00023235"/>
    </source>
</evidence>
<dbReference type="EC" id="5.3.1.1" evidence="3 9"/>
<dbReference type="PATRIC" id="fig|54005.3.peg.338"/>
<dbReference type="EMBL" id="LRQE01000008">
    <property type="protein sequence ID" value="KXA31511.1"/>
    <property type="molecule type" value="Genomic_DNA"/>
</dbReference>
<dbReference type="UniPathway" id="UPA00109">
    <property type="reaction ID" value="UER00189"/>
</dbReference>
<dbReference type="InterPro" id="IPR035990">
    <property type="entry name" value="TIM_sf"/>
</dbReference>
<dbReference type="HAMAP" id="MF_00147_B">
    <property type="entry name" value="TIM_B"/>
    <property type="match status" value="1"/>
</dbReference>
<dbReference type="Pfam" id="PF00121">
    <property type="entry name" value="TIM"/>
    <property type="match status" value="1"/>
</dbReference>
<feature type="binding site" evidence="9">
    <location>
        <position position="207"/>
    </location>
    <ligand>
        <name>substrate</name>
    </ligand>
</feature>
<dbReference type="GO" id="GO:0006094">
    <property type="term" value="P:gluconeogenesis"/>
    <property type="evidence" value="ECO:0007669"/>
    <property type="project" value="UniProtKB-UniRule"/>
</dbReference>
<keyword evidence="7 9" id="KW-0324">Glycolysis</keyword>
<evidence type="ECO:0000256" key="10">
    <source>
        <dbReference type="RuleBase" id="RU363013"/>
    </source>
</evidence>
<comment type="pathway">
    <text evidence="1 9 10">Carbohydrate degradation; glycolysis; D-glyceraldehyde 3-phosphate from glycerone phosphate: step 1/1.</text>
</comment>
<dbReference type="RefSeq" id="WP_060799655.1">
    <property type="nucleotide sequence ID" value="NZ_KQ957090.1"/>
</dbReference>
<comment type="subcellular location">
    <subcellularLocation>
        <location evidence="9 10">Cytoplasm</location>
    </subcellularLocation>
</comment>
<dbReference type="AlphaFoldDB" id="A0A133PRT9"/>
<dbReference type="InterPro" id="IPR020861">
    <property type="entry name" value="Triosephosphate_isomerase_AS"/>
</dbReference>
<dbReference type="InterPro" id="IPR022896">
    <property type="entry name" value="TrioseP_Isoase_bac/euk"/>
</dbReference>
<comment type="function">
    <text evidence="9">Involved in the gluconeogenesis. Catalyzes stereospecifically the conversion of dihydroxyacetone phosphate (DHAP) to D-glyceraldehyde-3-phosphate (G3P).</text>
</comment>
<comment type="catalytic activity">
    <reaction evidence="9 10">
        <text>D-glyceraldehyde 3-phosphate = dihydroxyacetone phosphate</text>
        <dbReference type="Rhea" id="RHEA:18585"/>
        <dbReference type="ChEBI" id="CHEBI:57642"/>
        <dbReference type="ChEBI" id="CHEBI:59776"/>
        <dbReference type="EC" id="5.3.1.1"/>
    </reaction>
</comment>
<dbReference type="Proteomes" id="UP000070174">
    <property type="component" value="Unassembled WGS sequence"/>
</dbReference>
<dbReference type="Gene3D" id="3.20.20.70">
    <property type="entry name" value="Aldolase class I"/>
    <property type="match status" value="1"/>
</dbReference>
<dbReference type="GO" id="GO:0046166">
    <property type="term" value="P:glyceraldehyde-3-phosphate biosynthetic process"/>
    <property type="evidence" value="ECO:0007669"/>
    <property type="project" value="TreeGrafter"/>
</dbReference>
<evidence type="ECO:0000313" key="11">
    <source>
        <dbReference type="EMBL" id="KXA31511.1"/>
    </source>
</evidence>
<evidence type="ECO:0000256" key="9">
    <source>
        <dbReference type="HAMAP-Rule" id="MF_00147"/>
    </source>
</evidence>
<keyword evidence="5 9" id="KW-0312">Gluconeogenesis</keyword>
<feature type="binding site" evidence="9">
    <location>
        <begin position="228"/>
        <end position="229"/>
    </location>
    <ligand>
        <name>substrate</name>
    </ligand>
</feature>
<dbReference type="UniPathway" id="UPA00138"/>
<dbReference type="InterPro" id="IPR013785">
    <property type="entry name" value="Aldolase_TIM"/>
</dbReference>
<name>A0A133PRT9_9FIRM</name>
<evidence type="ECO:0000313" key="12">
    <source>
        <dbReference type="Proteomes" id="UP000070174"/>
    </source>
</evidence>